<evidence type="ECO:0000259" key="2">
    <source>
        <dbReference type="Pfam" id="PF07859"/>
    </source>
</evidence>
<evidence type="ECO:0000256" key="1">
    <source>
        <dbReference type="ARBA" id="ARBA00010515"/>
    </source>
</evidence>
<dbReference type="InterPro" id="IPR029058">
    <property type="entry name" value="AB_hydrolase_fold"/>
</dbReference>
<dbReference type="Proteomes" id="UP001472677">
    <property type="component" value="Unassembled WGS sequence"/>
</dbReference>
<sequence length="114" mass="12907">MAEPVSPHEQLIDGVATQDVTIDPSSNLRVRIYFPEEHQDPTLETKLPIILHFHGGGFCISQADWFMYCQVYTRLVRAIVISVYLRLAPENKLSATCDDGYAALLWLNTHGDFN</sequence>
<keyword evidence="4" id="KW-1185">Reference proteome</keyword>
<dbReference type="SUPFAM" id="SSF53474">
    <property type="entry name" value="alpha/beta-Hydrolases"/>
    <property type="match status" value="1"/>
</dbReference>
<evidence type="ECO:0000313" key="3">
    <source>
        <dbReference type="EMBL" id="KAK8575708.1"/>
    </source>
</evidence>
<gene>
    <name evidence="3" type="ORF">V6N12_063374</name>
</gene>
<comment type="similarity">
    <text evidence="1">Belongs to the 'GDXG' lipolytic enzyme family.</text>
</comment>
<dbReference type="PANTHER" id="PTHR23024:SF135">
    <property type="entry name" value="CELL DEATH ASSOCIATED PROTEIN"/>
    <property type="match status" value="1"/>
</dbReference>
<protein>
    <recommendedName>
        <fullName evidence="2">Alpha/beta hydrolase fold-3 domain-containing protein</fullName>
    </recommendedName>
</protein>
<dbReference type="InterPro" id="IPR050466">
    <property type="entry name" value="Carboxylest/Gibb_receptor"/>
</dbReference>
<proteinExistence type="inferred from homology"/>
<dbReference type="PANTHER" id="PTHR23024">
    <property type="entry name" value="ARYLACETAMIDE DEACETYLASE"/>
    <property type="match status" value="1"/>
</dbReference>
<reference evidence="3 4" key="1">
    <citation type="journal article" date="2024" name="G3 (Bethesda)">
        <title>Genome assembly of Hibiscus sabdariffa L. provides insights into metabolisms of medicinal natural products.</title>
        <authorList>
            <person name="Kim T."/>
        </authorList>
    </citation>
    <scope>NUCLEOTIDE SEQUENCE [LARGE SCALE GENOMIC DNA]</scope>
    <source>
        <strain evidence="3">TK-2024</strain>
        <tissue evidence="3">Old leaves</tissue>
    </source>
</reference>
<feature type="domain" description="Alpha/beta hydrolase fold-3" evidence="2">
    <location>
        <begin position="50"/>
        <end position="111"/>
    </location>
</feature>
<dbReference type="Pfam" id="PF07859">
    <property type="entry name" value="Abhydrolase_3"/>
    <property type="match status" value="1"/>
</dbReference>
<name>A0ABR2FBK5_9ROSI</name>
<dbReference type="EMBL" id="JBBPBM010000007">
    <property type="protein sequence ID" value="KAK8575708.1"/>
    <property type="molecule type" value="Genomic_DNA"/>
</dbReference>
<accession>A0ABR2FBK5</accession>
<evidence type="ECO:0000313" key="4">
    <source>
        <dbReference type="Proteomes" id="UP001472677"/>
    </source>
</evidence>
<dbReference type="Gene3D" id="3.40.50.1820">
    <property type="entry name" value="alpha/beta hydrolase"/>
    <property type="match status" value="1"/>
</dbReference>
<organism evidence="3 4">
    <name type="scientific">Hibiscus sabdariffa</name>
    <name type="common">roselle</name>
    <dbReference type="NCBI Taxonomy" id="183260"/>
    <lineage>
        <taxon>Eukaryota</taxon>
        <taxon>Viridiplantae</taxon>
        <taxon>Streptophyta</taxon>
        <taxon>Embryophyta</taxon>
        <taxon>Tracheophyta</taxon>
        <taxon>Spermatophyta</taxon>
        <taxon>Magnoliopsida</taxon>
        <taxon>eudicotyledons</taxon>
        <taxon>Gunneridae</taxon>
        <taxon>Pentapetalae</taxon>
        <taxon>rosids</taxon>
        <taxon>malvids</taxon>
        <taxon>Malvales</taxon>
        <taxon>Malvaceae</taxon>
        <taxon>Malvoideae</taxon>
        <taxon>Hibiscus</taxon>
    </lineage>
</organism>
<dbReference type="InterPro" id="IPR013094">
    <property type="entry name" value="AB_hydrolase_3"/>
</dbReference>
<comment type="caution">
    <text evidence="3">The sequence shown here is derived from an EMBL/GenBank/DDBJ whole genome shotgun (WGS) entry which is preliminary data.</text>
</comment>